<feature type="transmembrane region" description="Helical" evidence="5">
    <location>
        <begin position="299"/>
        <end position="318"/>
    </location>
</feature>
<feature type="domain" description="Major facilitator superfamily (MFS) profile" evidence="6">
    <location>
        <begin position="238"/>
        <end position="453"/>
    </location>
</feature>
<dbReference type="InterPro" id="IPR020846">
    <property type="entry name" value="MFS_dom"/>
</dbReference>
<dbReference type="InterPro" id="IPR011701">
    <property type="entry name" value="MFS"/>
</dbReference>
<reference evidence="8" key="2">
    <citation type="journal article" date="2013" name="Nat. Commun.">
        <title>Genome of the Chinese tree shrew.</title>
        <authorList>
            <person name="Fan Y."/>
            <person name="Huang Z.Y."/>
            <person name="Cao C.C."/>
            <person name="Chen C.S."/>
            <person name="Chen Y.X."/>
            <person name="Fan D.D."/>
            <person name="He J."/>
            <person name="Hou H.L."/>
            <person name="Hu L."/>
            <person name="Hu X.T."/>
            <person name="Jiang X.T."/>
            <person name="Lai R."/>
            <person name="Lang Y.S."/>
            <person name="Liang B."/>
            <person name="Liao S.G."/>
            <person name="Mu D."/>
            <person name="Ma Y.Y."/>
            <person name="Niu Y.Y."/>
            <person name="Sun X.Q."/>
            <person name="Xia J.Q."/>
            <person name="Xiao J."/>
            <person name="Xiong Z.Q."/>
            <person name="Xu L."/>
            <person name="Yang L."/>
            <person name="Zhang Y."/>
            <person name="Zhao W."/>
            <person name="Zhao X.D."/>
            <person name="Zheng Y.T."/>
            <person name="Zhou J.M."/>
            <person name="Zhu Y.B."/>
            <person name="Zhang G.J."/>
            <person name="Wang J."/>
            <person name="Yao Y.G."/>
        </authorList>
    </citation>
    <scope>NUCLEOTIDE SEQUENCE [LARGE SCALE GENOMIC DNA]</scope>
</reference>
<dbReference type="Pfam" id="PF00083">
    <property type="entry name" value="Sugar_tr"/>
    <property type="match status" value="1"/>
</dbReference>
<evidence type="ECO:0000256" key="2">
    <source>
        <dbReference type="ARBA" id="ARBA00022692"/>
    </source>
</evidence>
<keyword evidence="3 5" id="KW-1133">Transmembrane helix</keyword>
<evidence type="ECO:0000256" key="3">
    <source>
        <dbReference type="ARBA" id="ARBA00022989"/>
    </source>
</evidence>
<accession>L9KRG3</accession>
<name>L9KRG3_TUPCH</name>
<evidence type="ECO:0000256" key="5">
    <source>
        <dbReference type="SAM" id="Phobius"/>
    </source>
</evidence>
<evidence type="ECO:0000313" key="7">
    <source>
        <dbReference type="EMBL" id="ELW65044.1"/>
    </source>
</evidence>
<dbReference type="PANTHER" id="PTHR24064">
    <property type="entry name" value="SOLUTE CARRIER FAMILY 22 MEMBER"/>
    <property type="match status" value="1"/>
</dbReference>
<evidence type="ECO:0000256" key="1">
    <source>
        <dbReference type="ARBA" id="ARBA00004141"/>
    </source>
</evidence>
<proteinExistence type="predicted"/>
<comment type="subcellular location">
    <subcellularLocation>
        <location evidence="1">Membrane</location>
        <topology evidence="1">Multi-pass membrane protein</topology>
    </subcellularLocation>
</comment>
<dbReference type="InParanoid" id="L9KRG3"/>
<dbReference type="Gene3D" id="1.20.1250.20">
    <property type="entry name" value="MFS general substrate transporter like domains"/>
    <property type="match status" value="2"/>
</dbReference>
<dbReference type="InterPro" id="IPR005828">
    <property type="entry name" value="MFS_sugar_transport-like"/>
</dbReference>
<dbReference type="EMBL" id="KB320702">
    <property type="protein sequence ID" value="ELW65044.1"/>
    <property type="molecule type" value="Genomic_DNA"/>
</dbReference>
<feature type="transmembrane region" description="Helical" evidence="5">
    <location>
        <begin position="267"/>
        <end position="287"/>
    </location>
</feature>
<dbReference type="FunCoup" id="L9KRG3">
    <property type="interactions" value="71"/>
</dbReference>
<evidence type="ECO:0000256" key="4">
    <source>
        <dbReference type="ARBA" id="ARBA00023136"/>
    </source>
</evidence>
<feature type="transmembrane region" description="Helical" evidence="5">
    <location>
        <begin position="150"/>
        <end position="167"/>
    </location>
</feature>
<protein>
    <submittedName>
        <fullName evidence="7">Solute carrier family 22 member 9</fullName>
    </submittedName>
</protein>
<dbReference type="CDD" id="cd17374">
    <property type="entry name" value="MFS_OAT"/>
    <property type="match status" value="1"/>
</dbReference>
<reference evidence="8" key="1">
    <citation type="submission" date="2012-07" db="EMBL/GenBank/DDBJ databases">
        <title>Genome of the Chinese tree shrew, a rising model animal genetically related to primates.</title>
        <authorList>
            <person name="Zhang G."/>
            <person name="Fan Y."/>
            <person name="Yao Y."/>
            <person name="Huang Z."/>
        </authorList>
    </citation>
    <scope>NUCLEOTIDE SEQUENCE [LARGE SCALE GENOMIC DNA]</scope>
</reference>
<organism evidence="7 8">
    <name type="scientific">Tupaia chinensis</name>
    <name type="common">Chinese tree shrew</name>
    <name type="synonym">Tupaia belangeri chinensis</name>
    <dbReference type="NCBI Taxonomy" id="246437"/>
    <lineage>
        <taxon>Eukaryota</taxon>
        <taxon>Metazoa</taxon>
        <taxon>Chordata</taxon>
        <taxon>Craniata</taxon>
        <taxon>Vertebrata</taxon>
        <taxon>Euteleostomi</taxon>
        <taxon>Mammalia</taxon>
        <taxon>Eutheria</taxon>
        <taxon>Euarchontoglires</taxon>
        <taxon>Scandentia</taxon>
        <taxon>Tupaiidae</taxon>
        <taxon>Tupaia</taxon>
    </lineage>
</organism>
<dbReference type="GO" id="GO:0016020">
    <property type="term" value="C:membrane"/>
    <property type="evidence" value="ECO:0007669"/>
    <property type="project" value="UniProtKB-SubCell"/>
</dbReference>
<keyword evidence="2 5" id="KW-0812">Transmembrane</keyword>
<feature type="transmembrane region" description="Helical" evidence="5">
    <location>
        <begin position="386"/>
        <end position="409"/>
    </location>
</feature>
<feature type="transmembrane region" description="Helical" evidence="5">
    <location>
        <begin position="352"/>
        <end position="374"/>
    </location>
</feature>
<dbReference type="AlphaFoldDB" id="L9KRG3"/>
<feature type="transmembrane region" description="Helical" evidence="5">
    <location>
        <begin position="415"/>
        <end position="435"/>
    </location>
</feature>
<feature type="transmembrane region" description="Helical" evidence="5">
    <location>
        <begin position="330"/>
        <end position="346"/>
    </location>
</feature>
<keyword evidence="8" id="KW-1185">Reference proteome</keyword>
<dbReference type="Pfam" id="PF07690">
    <property type="entry name" value="MFS_1"/>
    <property type="match status" value="1"/>
</dbReference>
<feature type="transmembrane region" description="Helical" evidence="5">
    <location>
        <begin position="200"/>
        <end position="225"/>
    </location>
</feature>
<dbReference type="STRING" id="246437.L9KRG3"/>
<dbReference type="Proteomes" id="UP000011518">
    <property type="component" value="Unassembled WGS sequence"/>
</dbReference>
<evidence type="ECO:0000259" key="6">
    <source>
        <dbReference type="PROSITE" id="PS50850"/>
    </source>
</evidence>
<dbReference type="SUPFAM" id="SSF103473">
    <property type="entry name" value="MFS general substrate transporter"/>
    <property type="match status" value="1"/>
</dbReference>
<evidence type="ECO:0000313" key="8">
    <source>
        <dbReference type="Proteomes" id="UP000011518"/>
    </source>
</evidence>
<dbReference type="PROSITE" id="PS50850">
    <property type="entry name" value="MFS"/>
    <property type="match status" value="1"/>
</dbReference>
<keyword evidence="4 5" id="KW-0472">Membrane</keyword>
<dbReference type="GO" id="GO:0022857">
    <property type="term" value="F:transmembrane transporter activity"/>
    <property type="evidence" value="ECO:0007669"/>
    <property type="project" value="InterPro"/>
</dbReference>
<dbReference type="InterPro" id="IPR036259">
    <property type="entry name" value="MFS_trans_sf"/>
</dbReference>
<feature type="transmembrane region" description="Helical" evidence="5">
    <location>
        <begin position="231"/>
        <end position="255"/>
    </location>
</feature>
<gene>
    <name evidence="7" type="ORF">TREES_T100019370</name>
</gene>
<sequence>MAFQILLDQIGGLGRFQILHTIVLLTICIMVNPRVMLENFTAVVPSHRCWVHVLDNETVSGNDSEILSKEALLRISIPLDSNLRPEKCRRFIHPQWQLLHLNETFSNTVKPDTEPCMDGWVYNQSSFLSTIVTEWDLVCESESLNSVAKFVFMAGTLVGSIVFGYLSDRFGRSLILKWCIFQLAIVDTCVAFARTFPSYCLLRFLAGISTPAIMANCSILIIEWVAPRFQALGMILGVCAFSAGQVLLTGLAYAIRDWRTLQLVVSAPVFVLIFFSRFSIIMTYYGLAFHIQHLGSNIFLLHCLFGAVNLPASYVANLTLNHMGRRSTQTLSMFLQGLCLLVIIFIPQEMQILRVVISTLGVGFSFVAVIGSFVHGNELFPTVIRATALGTAGIFSSLGAAVSPLLMILKIYSPLLPWIIYGILSILAGLVILLLPETRNQPLPDTIQDVEKK</sequence>
<dbReference type="eggNOG" id="KOG0255">
    <property type="taxonomic scope" value="Eukaryota"/>
</dbReference>